<name>A0A0B6ZK19_9EUPU</name>
<organism evidence="1">
    <name type="scientific">Arion vulgaris</name>
    <dbReference type="NCBI Taxonomy" id="1028688"/>
    <lineage>
        <taxon>Eukaryota</taxon>
        <taxon>Metazoa</taxon>
        <taxon>Spiralia</taxon>
        <taxon>Lophotrochozoa</taxon>
        <taxon>Mollusca</taxon>
        <taxon>Gastropoda</taxon>
        <taxon>Heterobranchia</taxon>
        <taxon>Euthyneura</taxon>
        <taxon>Panpulmonata</taxon>
        <taxon>Eupulmonata</taxon>
        <taxon>Stylommatophora</taxon>
        <taxon>Helicina</taxon>
        <taxon>Arionoidea</taxon>
        <taxon>Arionidae</taxon>
        <taxon>Arion</taxon>
    </lineage>
</organism>
<sequence>MIMKDMTKCITSSSNEEVNKHALQSPSRYSYGRQHKLVTNGACQIRHRSSDKSANTGIQT</sequence>
<accession>A0A0B6ZK19</accession>
<dbReference type="EMBL" id="HACG01022069">
    <property type="protein sequence ID" value="CEK68934.1"/>
    <property type="molecule type" value="Transcribed_RNA"/>
</dbReference>
<proteinExistence type="predicted"/>
<gene>
    <name evidence="1" type="primary">ORF68329</name>
</gene>
<dbReference type="AlphaFoldDB" id="A0A0B6ZK19"/>
<evidence type="ECO:0000313" key="1">
    <source>
        <dbReference type="EMBL" id="CEK68934.1"/>
    </source>
</evidence>
<reference evidence="1" key="1">
    <citation type="submission" date="2014-12" db="EMBL/GenBank/DDBJ databases">
        <title>Insight into the proteome of Arion vulgaris.</title>
        <authorList>
            <person name="Aradska J."/>
            <person name="Bulat T."/>
            <person name="Smidak R."/>
            <person name="Sarate P."/>
            <person name="Gangsoo J."/>
            <person name="Sialana F."/>
            <person name="Bilban M."/>
            <person name="Lubec G."/>
        </authorList>
    </citation>
    <scope>NUCLEOTIDE SEQUENCE</scope>
    <source>
        <tissue evidence="1">Skin</tissue>
    </source>
</reference>
<protein>
    <submittedName>
        <fullName evidence="1">Uncharacterized protein</fullName>
    </submittedName>
</protein>